<gene>
    <name evidence="1" type="ORF">AYBTSS11_LOCUS12627</name>
</gene>
<protein>
    <recommendedName>
        <fullName evidence="3">Pentatricopeptide repeat-containing protein</fullName>
    </recommendedName>
</protein>
<proteinExistence type="predicted"/>
<accession>A0AA86VF26</accession>
<evidence type="ECO:0000313" key="2">
    <source>
        <dbReference type="Proteomes" id="UP001189624"/>
    </source>
</evidence>
<evidence type="ECO:0000313" key="1">
    <source>
        <dbReference type="EMBL" id="CAJ1947376.1"/>
    </source>
</evidence>
<keyword evidence="2" id="KW-1185">Reference proteome</keyword>
<dbReference type="Proteomes" id="UP001189624">
    <property type="component" value="Chromosome 4"/>
</dbReference>
<name>A0AA86VF26_9FABA</name>
<evidence type="ECO:0008006" key="3">
    <source>
        <dbReference type="Google" id="ProtNLM"/>
    </source>
</evidence>
<dbReference type="AlphaFoldDB" id="A0AA86VF26"/>
<reference evidence="1" key="1">
    <citation type="submission" date="2023-10" db="EMBL/GenBank/DDBJ databases">
        <authorList>
            <person name="Domelevo Entfellner J.-B."/>
        </authorList>
    </citation>
    <scope>NUCLEOTIDE SEQUENCE</scope>
</reference>
<dbReference type="Gramene" id="rna-AYBTSS11_LOCUS12627">
    <property type="protein sequence ID" value="CAJ1947376.1"/>
    <property type="gene ID" value="gene-AYBTSS11_LOCUS12627"/>
</dbReference>
<sequence length="123" mass="13864">MESKEESLVIADKWGKKFDVLRLLVFNGDILGHSPSICDDMVLFLEEDSDTIYEEVHEYVIGSAGKLSYSSNAKYILLAALHLKNGNVLLASKVISEMMDRGLKPNFSAYKKIKAHLEKKDEK</sequence>
<organism evidence="1 2">
    <name type="scientific">Sphenostylis stenocarpa</name>
    <dbReference type="NCBI Taxonomy" id="92480"/>
    <lineage>
        <taxon>Eukaryota</taxon>
        <taxon>Viridiplantae</taxon>
        <taxon>Streptophyta</taxon>
        <taxon>Embryophyta</taxon>
        <taxon>Tracheophyta</taxon>
        <taxon>Spermatophyta</taxon>
        <taxon>Magnoliopsida</taxon>
        <taxon>eudicotyledons</taxon>
        <taxon>Gunneridae</taxon>
        <taxon>Pentapetalae</taxon>
        <taxon>rosids</taxon>
        <taxon>fabids</taxon>
        <taxon>Fabales</taxon>
        <taxon>Fabaceae</taxon>
        <taxon>Papilionoideae</taxon>
        <taxon>50 kb inversion clade</taxon>
        <taxon>NPAAA clade</taxon>
        <taxon>indigoferoid/millettioid clade</taxon>
        <taxon>Phaseoleae</taxon>
        <taxon>Sphenostylis</taxon>
    </lineage>
</organism>
<dbReference type="EMBL" id="OY731401">
    <property type="protein sequence ID" value="CAJ1947376.1"/>
    <property type="molecule type" value="Genomic_DNA"/>
</dbReference>